<keyword evidence="1" id="KW-0863">Zinc-finger</keyword>
<dbReference type="Gene3D" id="3.30.160.60">
    <property type="entry name" value="Classic Zinc Finger"/>
    <property type="match status" value="1"/>
</dbReference>
<keyword evidence="1" id="KW-0479">Metal-binding</keyword>
<dbReference type="PROSITE" id="PS00028">
    <property type="entry name" value="ZINC_FINGER_C2H2_1"/>
    <property type="match status" value="1"/>
</dbReference>
<sequence>MQGDINPDNINTIDDKTNASSGASISTMKNDISPDNVSTMKDDISPNNISTINNMTNTSNWPCSDCSRTWDTERKRNNHWNDLHAPTFVLKLEDWQGSSRSFTLARKDGMLTCPHCLRAYASRSALQKHYKRETRENNSDNESGNETNEHQVTNKKRKISKSVISKAKQDLIRKTTTTLPLEMVKCTTKAMNLEPFYVSDLTSNQGFSVFVEENCGSWLSNGLHDQFILTPIDISDDKHRLISDDSHIEVSDGNLEVLEAGGVAGLEQLSGALLITGSKSAKIVCVEVYGRNRIEDPHAEAMTKEPSSVPTTRPCTQYPGRLKLIALQDSNKNNYIAIGVRDFNYLVTSLESDGVVAIGPANCAEFAINNNTNLFISKKRVGSSLAGTVSGLAQVRSNFGHPTTYTTRRGAAVGYASISQLPLSVFTLWIRGFKFSKVFYQLWERSREGAISTVIVLHLDDVKHPDGNDTQEKAEDCRRLRSHFGASDTLVVSPGNAAEKILSDLARLFSSEISKQGEKVACRNNSSN</sequence>
<feature type="region of interest" description="Disordered" evidence="2">
    <location>
        <begin position="129"/>
        <end position="161"/>
    </location>
</feature>
<dbReference type="GO" id="GO:0008270">
    <property type="term" value="F:zinc ion binding"/>
    <property type="evidence" value="ECO:0007669"/>
    <property type="project" value="UniProtKB-KW"/>
</dbReference>
<evidence type="ECO:0000313" key="5">
    <source>
        <dbReference type="Proteomes" id="UP000726737"/>
    </source>
</evidence>
<keyword evidence="5" id="KW-1185">Reference proteome</keyword>
<gene>
    <name evidence="4" type="ORF">BG011_001578</name>
</gene>
<feature type="compositionally biased region" description="Low complexity" evidence="2">
    <location>
        <begin position="1"/>
        <end position="12"/>
    </location>
</feature>
<accession>A0A9P6PK47</accession>
<comment type="caution">
    <text evidence="4">The sequence shown here is derived from an EMBL/GenBank/DDBJ whole genome shotgun (WGS) entry which is preliminary data.</text>
</comment>
<evidence type="ECO:0000313" key="4">
    <source>
        <dbReference type="EMBL" id="KAG0247400.1"/>
    </source>
</evidence>
<organism evidence="4 5">
    <name type="scientific">Mortierella polycephala</name>
    <dbReference type="NCBI Taxonomy" id="41804"/>
    <lineage>
        <taxon>Eukaryota</taxon>
        <taxon>Fungi</taxon>
        <taxon>Fungi incertae sedis</taxon>
        <taxon>Mucoromycota</taxon>
        <taxon>Mortierellomycotina</taxon>
        <taxon>Mortierellomycetes</taxon>
        <taxon>Mortierellales</taxon>
        <taxon>Mortierellaceae</taxon>
        <taxon>Mortierella</taxon>
    </lineage>
</organism>
<evidence type="ECO:0000259" key="3">
    <source>
        <dbReference type="PROSITE" id="PS50157"/>
    </source>
</evidence>
<dbReference type="InterPro" id="IPR013087">
    <property type="entry name" value="Znf_C2H2_type"/>
</dbReference>
<name>A0A9P6PK47_9FUNG</name>
<proteinExistence type="predicted"/>
<dbReference type="AlphaFoldDB" id="A0A9P6PK47"/>
<evidence type="ECO:0000256" key="1">
    <source>
        <dbReference type="PROSITE-ProRule" id="PRU00042"/>
    </source>
</evidence>
<dbReference type="EMBL" id="JAAAJA010001420">
    <property type="protein sequence ID" value="KAG0247400.1"/>
    <property type="molecule type" value="Genomic_DNA"/>
</dbReference>
<feature type="compositionally biased region" description="Polar residues" evidence="2">
    <location>
        <begin position="19"/>
        <end position="39"/>
    </location>
</feature>
<protein>
    <recommendedName>
        <fullName evidence="3">C2H2-type domain-containing protein</fullName>
    </recommendedName>
</protein>
<dbReference type="PROSITE" id="PS50157">
    <property type="entry name" value="ZINC_FINGER_C2H2_2"/>
    <property type="match status" value="1"/>
</dbReference>
<dbReference type="OrthoDB" id="2401402at2759"/>
<keyword evidence="1" id="KW-0862">Zinc</keyword>
<feature type="region of interest" description="Disordered" evidence="2">
    <location>
        <begin position="1"/>
        <end position="46"/>
    </location>
</feature>
<feature type="domain" description="C2H2-type" evidence="3">
    <location>
        <begin position="111"/>
        <end position="138"/>
    </location>
</feature>
<dbReference type="Proteomes" id="UP000726737">
    <property type="component" value="Unassembled WGS sequence"/>
</dbReference>
<reference evidence="4" key="1">
    <citation type="journal article" date="2020" name="Fungal Divers.">
        <title>Resolving the Mortierellaceae phylogeny through synthesis of multi-gene phylogenetics and phylogenomics.</title>
        <authorList>
            <person name="Vandepol N."/>
            <person name="Liber J."/>
            <person name="Desiro A."/>
            <person name="Na H."/>
            <person name="Kennedy M."/>
            <person name="Barry K."/>
            <person name="Grigoriev I.V."/>
            <person name="Miller A.N."/>
            <person name="O'Donnell K."/>
            <person name="Stajich J.E."/>
            <person name="Bonito G."/>
        </authorList>
    </citation>
    <scope>NUCLEOTIDE SEQUENCE</scope>
    <source>
        <strain evidence="4">KOD948</strain>
    </source>
</reference>
<evidence type="ECO:0000256" key="2">
    <source>
        <dbReference type="SAM" id="MobiDB-lite"/>
    </source>
</evidence>